<evidence type="ECO:0000313" key="8">
    <source>
        <dbReference type="Proteomes" id="UP001589906"/>
    </source>
</evidence>
<organism evidence="7 8">
    <name type="scientific">Brevundimonas balnearis</name>
    <dbReference type="NCBI Taxonomy" id="1572858"/>
    <lineage>
        <taxon>Bacteria</taxon>
        <taxon>Pseudomonadati</taxon>
        <taxon>Pseudomonadota</taxon>
        <taxon>Alphaproteobacteria</taxon>
        <taxon>Caulobacterales</taxon>
        <taxon>Caulobacteraceae</taxon>
        <taxon>Brevundimonas</taxon>
    </lineage>
</organism>
<keyword evidence="8" id="KW-1185">Reference proteome</keyword>
<dbReference type="SUPFAM" id="SSF52172">
    <property type="entry name" value="CheY-like"/>
    <property type="match status" value="1"/>
</dbReference>
<keyword evidence="5" id="KW-0597">Phosphoprotein</keyword>
<reference evidence="7 8" key="1">
    <citation type="submission" date="2024-09" db="EMBL/GenBank/DDBJ databases">
        <authorList>
            <person name="Sun Q."/>
            <person name="Mori K."/>
        </authorList>
    </citation>
    <scope>NUCLEOTIDE SEQUENCE [LARGE SCALE GENOMIC DNA]</scope>
    <source>
        <strain evidence="7 8">NCAIM B.02621</strain>
    </source>
</reference>
<evidence type="ECO:0000259" key="6">
    <source>
        <dbReference type="PROSITE" id="PS50110"/>
    </source>
</evidence>
<evidence type="ECO:0000256" key="1">
    <source>
        <dbReference type="ARBA" id="ARBA00000085"/>
    </source>
</evidence>
<feature type="modified residue" description="4-aspartylphosphate" evidence="5">
    <location>
        <position position="297"/>
    </location>
</feature>
<dbReference type="SMART" id="SM00448">
    <property type="entry name" value="REC"/>
    <property type="match status" value="1"/>
</dbReference>
<dbReference type="Gene3D" id="3.40.50.2300">
    <property type="match status" value="1"/>
</dbReference>
<evidence type="ECO:0000256" key="3">
    <source>
        <dbReference type="ARBA" id="ARBA00022679"/>
    </source>
</evidence>
<dbReference type="PROSITE" id="PS50110">
    <property type="entry name" value="RESPONSE_REGULATORY"/>
    <property type="match status" value="1"/>
</dbReference>
<dbReference type="Pfam" id="PF00072">
    <property type="entry name" value="Response_reg"/>
    <property type="match status" value="1"/>
</dbReference>
<evidence type="ECO:0000256" key="4">
    <source>
        <dbReference type="ARBA" id="ARBA00022777"/>
    </source>
</evidence>
<dbReference type="EC" id="2.7.13.3" evidence="2"/>
<dbReference type="RefSeq" id="WP_376836584.1">
    <property type="nucleotide sequence ID" value="NZ_JBHLSW010000007.1"/>
</dbReference>
<protein>
    <recommendedName>
        <fullName evidence="2">histidine kinase</fullName>
        <ecNumber evidence="2">2.7.13.3</ecNumber>
    </recommendedName>
</protein>
<dbReference type="PANTHER" id="PTHR43047:SF72">
    <property type="entry name" value="OSMOSENSING HISTIDINE PROTEIN KINASE SLN1"/>
    <property type="match status" value="1"/>
</dbReference>
<evidence type="ECO:0000256" key="5">
    <source>
        <dbReference type="PROSITE-ProRule" id="PRU00169"/>
    </source>
</evidence>
<dbReference type="Proteomes" id="UP001589906">
    <property type="component" value="Unassembled WGS sequence"/>
</dbReference>
<dbReference type="CDD" id="cd00082">
    <property type="entry name" value="HisKA"/>
    <property type="match status" value="1"/>
</dbReference>
<sequence length="373" mass="39984">MRALKSLFEAALAGSRRRPDIRQRRIDELEAALARAVAQGASAEASAAIERRALDDRLDRLAHELRTPLNAVVGFCEGLARDARAGRLDRRQTEAVERVSAAAARLKELIENAFTDEGAPGGLRRIDPGVVLSRVIRELGDPRVIPPRPRAGVVVLADEARLATALIDLLRAALHVARPGERLEVGIEPLVDGARVSLPPVAMEPRTLTEVRRALSGWNAVLEVTSARTTLDLPGLARDRLGSRGVVLYIEDNPANVALVRQILQACVECARLYAAPTGAAGLVLARELMPDLILLDINLPDMDGWAVRRALADDPMTRNIPVAALTANAAARHARRGAEAGFAAWLTKPLELPALLAVLAAHLGDHEAAHAA</sequence>
<dbReference type="InterPro" id="IPR001789">
    <property type="entry name" value="Sig_transdc_resp-reg_receiver"/>
</dbReference>
<dbReference type="PANTHER" id="PTHR43047">
    <property type="entry name" value="TWO-COMPONENT HISTIDINE PROTEIN KINASE"/>
    <property type="match status" value="1"/>
</dbReference>
<comment type="catalytic activity">
    <reaction evidence="1">
        <text>ATP + protein L-histidine = ADP + protein N-phospho-L-histidine.</text>
        <dbReference type="EC" id="2.7.13.3"/>
    </reaction>
</comment>
<keyword evidence="4" id="KW-0418">Kinase</keyword>
<dbReference type="SMART" id="SM00388">
    <property type="entry name" value="HisKA"/>
    <property type="match status" value="1"/>
</dbReference>
<name>A0ABV6R4I7_9CAUL</name>
<evidence type="ECO:0000313" key="7">
    <source>
        <dbReference type="EMBL" id="MFC0634539.1"/>
    </source>
</evidence>
<keyword evidence="3" id="KW-0808">Transferase</keyword>
<proteinExistence type="predicted"/>
<dbReference type="Pfam" id="PF00512">
    <property type="entry name" value="HisKA"/>
    <property type="match status" value="1"/>
</dbReference>
<dbReference type="InterPro" id="IPR003661">
    <property type="entry name" value="HisK_dim/P_dom"/>
</dbReference>
<comment type="caution">
    <text evidence="7">The sequence shown here is derived from an EMBL/GenBank/DDBJ whole genome shotgun (WGS) entry which is preliminary data.</text>
</comment>
<dbReference type="Gene3D" id="1.10.287.130">
    <property type="match status" value="1"/>
</dbReference>
<feature type="domain" description="Response regulatory" evidence="6">
    <location>
        <begin position="246"/>
        <end position="364"/>
    </location>
</feature>
<dbReference type="InterPro" id="IPR036097">
    <property type="entry name" value="HisK_dim/P_sf"/>
</dbReference>
<dbReference type="EMBL" id="JBHLSW010000007">
    <property type="protein sequence ID" value="MFC0634539.1"/>
    <property type="molecule type" value="Genomic_DNA"/>
</dbReference>
<evidence type="ECO:0000256" key="2">
    <source>
        <dbReference type="ARBA" id="ARBA00012438"/>
    </source>
</evidence>
<gene>
    <name evidence="7" type="ORF">ACFFGE_11725</name>
</gene>
<dbReference type="InterPro" id="IPR011006">
    <property type="entry name" value="CheY-like_superfamily"/>
</dbReference>
<dbReference type="SUPFAM" id="SSF47384">
    <property type="entry name" value="Homodimeric domain of signal transducing histidine kinase"/>
    <property type="match status" value="1"/>
</dbReference>
<accession>A0ABV6R4I7</accession>